<comment type="caution">
    <text evidence="3">The sequence shown here is derived from an EMBL/GenBank/DDBJ whole genome shotgun (WGS) entry which is preliminary data.</text>
</comment>
<keyword evidence="1" id="KW-0812">Transmembrane</keyword>
<organism evidence="3 4">
    <name type="scientific">Mycoplasma tauri</name>
    <dbReference type="NCBI Taxonomy" id="547987"/>
    <lineage>
        <taxon>Bacteria</taxon>
        <taxon>Bacillati</taxon>
        <taxon>Mycoplasmatota</taxon>
        <taxon>Mollicutes</taxon>
        <taxon>Mycoplasmataceae</taxon>
        <taxon>Mycoplasma</taxon>
    </lineage>
</organism>
<dbReference type="EMBL" id="JAIQBY010000016">
    <property type="protein sequence ID" value="MBZ4195465.1"/>
    <property type="molecule type" value="Genomic_DNA"/>
</dbReference>
<dbReference type="NCBIfam" id="NF045979">
    <property type="entry name" value="ComEC_MAG0480"/>
    <property type="match status" value="1"/>
</dbReference>
<evidence type="ECO:0000313" key="3">
    <source>
        <dbReference type="EMBL" id="MBZ4195465.1"/>
    </source>
</evidence>
<feature type="transmembrane region" description="Helical" evidence="1">
    <location>
        <begin position="99"/>
        <end position="118"/>
    </location>
</feature>
<feature type="transmembrane region" description="Helical" evidence="1">
    <location>
        <begin position="302"/>
        <end position="324"/>
    </location>
</feature>
<dbReference type="Proteomes" id="UP000772186">
    <property type="component" value="Unassembled WGS sequence"/>
</dbReference>
<feature type="transmembrane region" description="Helical" evidence="1">
    <location>
        <begin position="130"/>
        <end position="147"/>
    </location>
</feature>
<evidence type="ECO:0000313" key="4">
    <source>
        <dbReference type="Proteomes" id="UP000772186"/>
    </source>
</evidence>
<keyword evidence="1" id="KW-0472">Membrane</keyword>
<feature type="transmembrane region" description="Helical" evidence="1">
    <location>
        <begin position="193"/>
        <end position="212"/>
    </location>
</feature>
<dbReference type="InterPro" id="IPR004477">
    <property type="entry name" value="ComEC_N"/>
</dbReference>
<evidence type="ECO:0000256" key="1">
    <source>
        <dbReference type="SAM" id="Phobius"/>
    </source>
</evidence>
<dbReference type="Pfam" id="PF03772">
    <property type="entry name" value="Competence"/>
    <property type="match status" value="1"/>
</dbReference>
<reference evidence="3 4" key="1">
    <citation type="submission" date="2021-09" db="EMBL/GenBank/DDBJ databases">
        <title>WGS of Mycoplasma sp. Zaradi2 strains.</title>
        <authorList>
            <person name="Spergser J."/>
        </authorList>
    </citation>
    <scope>NUCLEOTIDE SEQUENCE [LARGE SCALE GENOMIC DNA]</scope>
    <source>
        <strain evidence="3 4">1331</strain>
    </source>
</reference>
<protein>
    <submittedName>
        <fullName evidence="3">ComEC/Rec2 family competence protein</fullName>
    </submittedName>
</protein>
<evidence type="ECO:0000259" key="2">
    <source>
        <dbReference type="Pfam" id="PF03772"/>
    </source>
</evidence>
<name>A0A953T4Y1_9MOLU</name>
<feature type="transmembrane region" description="Helical" evidence="1">
    <location>
        <begin position="218"/>
        <end position="237"/>
    </location>
</feature>
<feature type="domain" description="ComEC/Rec2-related protein" evidence="2">
    <location>
        <begin position="95"/>
        <end position="320"/>
    </location>
</feature>
<gene>
    <name evidence="3" type="ORF">LAD73_01875</name>
</gene>
<accession>A0A953T4Y1</accession>
<dbReference type="NCBIfam" id="TIGR00360">
    <property type="entry name" value="ComEC_N-term"/>
    <property type="match status" value="1"/>
</dbReference>
<dbReference type="AlphaFoldDB" id="A0A953T4Y1"/>
<keyword evidence="4" id="KW-1185">Reference proteome</keyword>
<feature type="transmembrane region" description="Helical" evidence="1">
    <location>
        <begin position="249"/>
        <end position="282"/>
    </location>
</feature>
<proteinExistence type="predicted"/>
<sequence>MTSTPVIQGSYISVSGNLSNDLEKINLDKSFILSSSIKYIINEPRINLISWPKFSIFEKIRGYGYRYPYFLQYWKTLLFGIDDYKVASVKVSLLNVPHLLVISGIHFDILFLIIGFLFKPLTKKNYKFIYIIHSFLFAYITLINNYMSALRSFIMNFVSTKKQIKNYKFKLLDGWNISLIITFLINPNNMFSLSFIFSYYCTLLIILLNNFLHLNNKITKTIVIFILVYIFNIPLTLKISKYYNPLSFVFGIILSPLFEALYIISIFGFWNLSFLNSIYMWFDNFLELLITLFRPLKINLFIPWWFVQIYFFIWFVSIWCYSILKNNIENKKTRIYLV</sequence>
<keyword evidence="1" id="KW-1133">Transmembrane helix</keyword>